<reference evidence="1" key="1">
    <citation type="journal article" date="2020" name="bioRxiv">
        <title>Comparative genomics of Chlamydomonas.</title>
        <authorList>
            <person name="Craig R.J."/>
            <person name="Hasan A.R."/>
            <person name="Ness R.W."/>
            <person name="Keightley P.D."/>
        </authorList>
    </citation>
    <scope>NUCLEOTIDE SEQUENCE</scope>
    <source>
        <strain evidence="1">SAG 7.73</strain>
    </source>
</reference>
<dbReference type="AlphaFoldDB" id="A0A835SKX7"/>
<organism evidence="1 2">
    <name type="scientific">Chlamydomonas incerta</name>
    <dbReference type="NCBI Taxonomy" id="51695"/>
    <lineage>
        <taxon>Eukaryota</taxon>
        <taxon>Viridiplantae</taxon>
        <taxon>Chlorophyta</taxon>
        <taxon>core chlorophytes</taxon>
        <taxon>Chlorophyceae</taxon>
        <taxon>CS clade</taxon>
        <taxon>Chlamydomonadales</taxon>
        <taxon>Chlamydomonadaceae</taxon>
        <taxon>Chlamydomonas</taxon>
    </lineage>
</organism>
<comment type="caution">
    <text evidence="1">The sequence shown here is derived from an EMBL/GenBank/DDBJ whole genome shotgun (WGS) entry which is preliminary data.</text>
</comment>
<dbReference type="Proteomes" id="UP000650467">
    <property type="component" value="Unassembled WGS sequence"/>
</dbReference>
<name>A0A835SKX7_CHLIN</name>
<keyword evidence="2" id="KW-1185">Reference proteome</keyword>
<gene>
    <name evidence="1" type="ORF">HXX76_015930</name>
</gene>
<protein>
    <submittedName>
        <fullName evidence="1">Uncharacterized protein</fullName>
    </submittedName>
</protein>
<evidence type="ECO:0000313" key="1">
    <source>
        <dbReference type="EMBL" id="KAG2422550.1"/>
    </source>
</evidence>
<evidence type="ECO:0000313" key="2">
    <source>
        <dbReference type="Proteomes" id="UP000650467"/>
    </source>
</evidence>
<proteinExistence type="predicted"/>
<dbReference type="EMBL" id="JAEHOC010000101">
    <property type="protein sequence ID" value="KAG2422550.1"/>
    <property type="molecule type" value="Genomic_DNA"/>
</dbReference>
<sequence>MPAAKTHWHAPPTEFSEGLAKAVAAYSLMYGTWPPPAAESAATAQAAEPYGGFDVTVGPFHVVGFVDTTTGRAKVTVGVKLPWGDSEIVIGECELGAGGACCLGYKGFVSACLSIEGCSLILEGEVAGQRLRYEIVSWCKV</sequence>
<dbReference type="OrthoDB" id="557734at2759"/>
<accession>A0A835SKX7</accession>